<gene>
    <name evidence="2" type="ORF">SAMN03080617_00283</name>
</gene>
<accession>A0A1G5V4F7</accession>
<evidence type="ECO:0000313" key="2">
    <source>
        <dbReference type="EMBL" id="SDA39885.1"/>
    </source>
</evidence>
<sequence>MRSFIQYLYKVFPTWIQIFATIVGFTASFIFFLPSIKIEGDLSKLSILILCLVLSTIIVLVIKPINQTIENLPLDQILFNDSYSAKILFPYQEKYLKPLNKIANSYYGKSSASSKYIKSWYEKNPYSLVTLADKNKNIIGYYDMLPLSDEFAHEFISGKKGEKDIRDTHILPVEEMRNANFIYFAGVAIKDHHTQQSKIFLR</sequence>
<organism evidence="2 3">
    <name type="scientific">Algoriphagus alkaliphilus</name>
    <dbReference type="NCBI Taxonomy" id="279824"/>
    <lineage>
        <taxon>Bacteria</taxon>
        <taxon>Pseudomonadati</taxon>
        <taxon>Bacteroidota</taxon>
        <taxon>Cytophagia</taxon>
        <taxon>Cytophagales</taxon>
        <taxon>Cyclobacteriaceae</taxon>
        <taxon>Algoriphagus</taxon>
    </lineage>
</organism>
<keyword evidence="1" id="KW-1133">Transmembrane helix</keyword>
<feature type="transmembrane region" description="Helical" evidence="1">
    <location>
        <begin position="45"/>
        <end position="62"/>
    </location>
</feature>
<feature type="transmembrane region" description="Helical" evidence="1">
    <location>
        <begin position="12"/>
        <end position="33"/>
    </location>
</feature>
<keyword evidence="3" id="KW-1185">Reference proteome</keyword>
<dbReference type="AlphaFoldDB" id="A0A1G5V4F7"/>
<reference evidence="3" key="1">
    <citation type="submission" date="2016-10" db="EMBL/GenBank/DDBJ databases">
        <authorList>
            <person name="Varghese N."/>
            <person name="Submissions S."/>
        </authorList>
    </citation>
    <scope>NUCLEOTIDE SEQUENCE [LARGE SCALE GENOMIC DNA]</scope>
    <source>
        <strain evidence="3">DSM 22703</strain>
    </source>
</reference>
<dbReference type="STRING" id="279824.SAMN03080617_00283"/>
<keyword evidence="1" id="KW-0472">Membrane</keyword>
<dbReference type="RefSeq" id="WP_092728154.1">
    <property type="nucleotide sequence ID" value="NZ_FMXE01000002.1"/>
</dbReference>
<keyword evidence="1" id="KW-0812">Transmembrane</keyword>
<name>A0A1G5V4F7_9BACT</name>
<protein>
    <submittedName>
        <fullName evidence="2">Uncharacterized protein</fullName>
    </submittedName>
</protein>
<evidence type="ECO:0000256" key="1">
    <source>
        <dbReference type="SAM" id="Phobius"/>
    </source>
</evidence>
<dbReference type="Proteomes" id="UP000198756">
    <property type="component" value="Unassembled WGS sequence"/>
</dbReference>
<dbReference type="EMBL" id="FMXE01000002">
    <property type="protein sequence ID" value="SDA39885.1"/>
    <property type="molecule type" value="Genomic_DNA"/>
</dbReference>
<evidence type="ECO:0000313" key="3">
    <source>
        <dbReference type="Proteomes" id="UP000198756"/>
    </source>
</evidence>
<proteinExistence type="predicted"/>